<dbReference type="InterPro" id="IPR013221">
    <property type="entry name" value="Mur_ligase_cen"/>
</dbReference>
<keyword evidence="8" id="KW-0961">Cell wall biogenesis/degradation</keyword>
<evidence type="ECO:0000259" key="10">
    <source>
        <dbReference type="Pfam" id="PF01225"/>
    </source>
</evidence>
<evidence type="ECO:0000256" key="8">
    <source>
        <dbReference type="ARBA" id="ARBA00023316"/>
    </source>
</evidence>
<dbReference type="Gene3D" id="3.90.190.20">
    <property type="entry name" value="Mur ligase, C-terminal domain"/>
    <property type="match status" value="1"/>
</dbReference>
<reference evidence="13 14" key="1">
    <citation type="submission" date="2018-06" db="EMBL/GenBank/DDBJ databases">
        <authorList>
            <consortium name="Pathogen Informatics"/>
            <person name="Doyle S."/>
        </authorList>
    </citation>
    <scope>NUCLEOTIDE SEQUENCE [LARGE SCALE GENOMIC DNA]</scope>
    <source>
        <strain evidence="13 14">NCTC13316</strain>
    </source>
</reference>
<dbReference type="Pfam" id="PF08245">
    <property type="entry name" value="Mur_ligase_M"/>
    <property type="match status" value="1"/>
</dbReference>
<name>A0A378JNP6_9GAMM</name>
<dbReference type="InterPro" id="IPR036615">
    <property type="entry name" value="Mur_ligase_C_dom_sf"/>
</dbReference>
<dbReference type="SUPFAM" id="SSF53623">
    <property type="entry name" value="MurD-like peptide ligases, catalytic domain"/>
    <property type="match status" value="1"/>
</dbReference>
<dbReference type="Gene3D" id="3.40.1190.10">
    <property type="entry name" value="Mur-like, catalytic domain"/>
    <property type="match status" value="1"/>
</dbReference>
<sequence>MHLHILGISGTFMSALALLAREAGHQVTGCDANCYPPVSDLLEAKGIRWSEGYEDATDALKADVVIVGNAIKRGMPVLEAILNAGKNYTSGPQWLAENILPRFRVLAVAGTHGKTTTTSMLAYILDQAGLNPGFLIGGVAPNFNTSANLGQGEWFVIEADEYDSAYFDKRPKLMHYRPEIAILNNLEFDHADIYANLEAIQQQFHYYLKTIPNRGMVIKPRDDTALNAVIALGVFSNLEDTAIDGKANWRAEILDDSGSAFRVLYKQEEIAQISWPLIGRFNVENGLAAMAASYHAGVKPEVAARALASFKPVKRRLEVRANQYDVTVYDDFAHHPTAISKTIQALRQSKRHKRIFVVLEFASYTMRSGVHAESMAKALAQVDSAFILSPEQFDLSNLAHDWTCNFKILPNTQAIIDAVVQCVAPGDAVVVMSNRGFNNIHQQLIQNIASRFSVEEHFST</sequence>
<dbReference type="Proteomes" id="UP000254794">
    <property type="component" value="Unassembled WGS sequence"/>
</dbReference>
<keyword evidence="4" id="KW-0067">ATP-binding</keyword>
<feature type="domain" description="Mur ligase central" evidence="12">
    <location>
        <begin position="108"/>
        <end position="292"/>
    </location>
</feature>
<dbReference type="GO" id="GO:0071555">
    <property type="term" value="P:cell wall organization"/>
    <property type="evidence" value="ECO:0007669"/>
    <property type="project" value="UniProtKB-KW"/>
</dbReference>
<dbReference type="InterPro" id="IPR050061">
    <property type="entry name" value="MurCDEF_pg_biosynth"/>
</dbReference>
<evidence type="ECO:0000313" key="14">
    <source>
        <dbReference type="Proteomes" id="UP000254794"/>
    </source>
</evidence>
<dbReference type="GO" id="GO:0009252">
    <property type="term" value="P:peptidoglycan biosynthetic process"/>
    <property type="evidence" value="ECO:0007669"/>
    <property type="project" value="UniProtKB-UniRule"/>
</dbReference>
<dbReference type="RefSeq" id="WP_115331515.1">
    <property type="nucleotide sequence ID" value="NZ_CAAAHP010000002.1"/>
</dbReference>
<dbReference type="PANTHER" id="PTHR43445">
    <property type="entry name" value="UDP-N-ACETYLMURAMATE--L-ALANINE LIGASE-RELATED"/>
    <property type="match status" value="1"/>
</dbReference>
<dbReference type="NCBIfam" id="TIGR01081">
    <property type="entry name" value="mpl"/>
    <property type="match status" value="1"/>
</dbReference>
<evidence type="ECO:0000256" key="1">
    <source>
        <dbReference type="ARBA" id="ARBA00022598"/>
    </source>
</evidence>
<keyword evidence="1 13" id="KW-0436">Ligase</keyword>
<proteinExistence type="predicted"/>
<evidence type="ECO:0000313" key="13">
    <source>
        <dbReference type="EMBL" id="STX51913.1"/>
    </source>
</evidence>
<dbReference type="EC" id="6.3.2.45" evidence="9"/>
<dbReference type="SUPFAM" id="SSF53244">
    <property type="entry name" value="MurD-like peptide ligases, peptide-binding domain"/>
    <property type="match status" value="1"/>
</dbReference>
<dbReference type="GO" id="GO:0106418">
    <property type="term" value="F:UDP-N-acetylmuramate-L-alanyl-gamma-D-glutamyl-meso-2,6-diaminoheptanedioate ligase activity"/>
    <property type="evidence" value="ECO:0007669"/>
    <property type="project" value="UniProtKB-EC"/>
</dbReference>
<protein>
    <recommendedName>
        <fullName evidence="9">UDP-N-acetylmuramate:L-alanyl-gamma-D-glutamyl-meso-diaminopimelate ligase</fullName>
        <ecNumber evidence="9">6.3.2.45</ecNumber>
    </recommendedName>
</protein>
<dbReference type="Pfam" id="PF02875">
    <property type="entry name" value="Mur_ligase_C"/>
    <property type="match status" value="1"/>
</dbReference>
<dbReference type="GO" id="GO:0051301">
    <property type="term" value="P:cell division"/>
    <property type="evidence" value="ECO:0007669"/>
    <property type="project" value="UniProtKB-KW"/>
</dbReference>
<keyword evidence="7" id="KW-0131">Cell cycle</keyword>
<dbReference type="InterPro" id="IPR000713">
    <property type="entry name" value="Mur_ligase_N"/>
</dbReference>
<evidence type="ECO:0000256" key="7">
    <source>
        <dbReference type="ARBA" id="ARBA00023306"/>
    </source>
</evidence>
<gene>
    <name evidence="13" type="primary">mpl</name>
    <name evidence="13" type="ORF">NCTC13316_02016</name>
</gene>
<keyword evidence="3" id="KW-0547">Nucleotide-binding</keyword>
<dbReference type="Pfam" id="PF01225">
    <property type="entry name" value="Mur_ligase"/>
    <property type="match status" value="1"/>
</dbReference>
<evidence type="ECO:0000256" key="4">
    <source>
        <dbReference type="ARBA" id="ARBA00022840"/>
    </source>
</evidence>
<feature type="domain" description="Mur ligase C-terminal" evidence="11">
    <location>
        <begin position="315"/>
        <end position="434"/>
    </location>
</feature>
<dbReference type="InterPro" id="IPR004101">
    <property type="entry name" value="Mur_ligase_C"/>
</dbReference>
<evidence type="ECO:0000256" key="9">
    <source>
        <dbReference type="NCBIfam" id="TIGR01081"/>
    </source>
</evidence>
<evidence type="ECO:0000256" key="6">
    <source>
        <dbReference type="ARBA" id="ARBA00022984"/>
    </source>
</evidence>
<keyword evidence="14" id="KW-1185">Reference proteome</keyword>
<dbReference type="EMBL" id="UGOD01000001">
    <property type="protein sequence ID" value="STX51913.1"/>
    <property type="molecule type" value="Genomic_DNA"/>
</dbReference>
<dbReference type="PANTHER" id="PTHR43445:SF5">
    <property type="entry name" value="UDP-N-ACETYLMURAMATE--L-ALANYL-GAMMA-D-GLUTAMYL-MESO-2,6-DIAMINOHEPTANDIOATE LIGASE"/>
    <property type="match status" value="1"/>
</dbReference>
<dbReference type="GO" id="GO:0005524">
    <property type="term" value="F:ATP binding"/>
    <property type="evidence" value="ECO:0007669"/>
    <property type="project" value="UniProtKB-KW"/>
</dbReference>
<evidence type="ECO:0000256" key="2">
    <source>
        <dbReference type="ARBA" id="ARBA00022618"/>
    </source>
</evidence>
<feature type="domain" description="Mur ligase N-terminal catalytic" evidence="10">
    <location>
        <begin position="2"/>
        <end position="98"/>
    </location>
</feature>
<dbReference type="InterPro" id="IPR036565">
    <property type="entry name" value="Mur-like_cat_sf"/>
</dbReference>
<dbReference type="OrthoDB" id="9804126at2"/>
<dbReference type="AlphaFoldDB" id="A0A378JNP6"/>
<keyword evidence="5" id="KW-0133">Cell shape</keyword>
<dbReference type="Gene3D" id="3.40.50.720">
    <property type="entry name" value="NAD(P)-binding Rossmann-like Domain"/>
    <property type="match status" value="1"/>
</dbReference>
<dbReference type="InterPro" id="IPR005757">
    <property type="entry name" value="Mpl"/>
</dbReference>
<evidence type="ECO:0000259" key="12">
    <source>
        <dbReference type="Pfam" id="PF08245"/>
    </source>
</evidence>
<dbReference type="GO" id="GO:0008360">
    <property type="term" value="P:regulation of cell shape"/>
    <property type="evidence" value="ECO:0007669"/>
    <property type="project" value="UniProtKB-KW"/>
</dbReference>
<keyword evidence="2" id="KW-0132">Cell division</keyword>
<evidence type="ECO:0000259" key="11">
    <source>
        <dbReference type="Pfam" id="PF02875"/>
    </source>
</evidence>
<organism evidence="13 14">
    <name type="scientific">Legionella busanensis</name>
    <dbReference type="NCBI Taxonomy" id="190655"/>
    <lineage>
        <taxon>Bacteria</taxon>
        <taxon>Pseudomonadati</taxon>
        <taxon>Pseudomonadota</taxon>
        <taxon>Gammaproteobacteria</taxon>
        <taxon>Legionellales</taxon>
        <taxon>Legionellaceae</taxon>
        <taxon>Legionella</taxon>
    </lineage>
</organism>
<evidence type="ECO:0000256" key="5">
    <source>
        <dbReference type="ARBA" id="ARBA00022960"/>
    </source>
</evidence>
<dbReference type="SUPFAM" id="SSF51984">
    <property type="entry name" value="MurCD N-terminal domain"/>
    <property type="match status" value="1"/>
</dbReference>
<evidence type="ECO:0000256" key="3">
    <source>
        <dbReference type="ARBA" id="ARBA00022741"/>
    </source>
</evidence>
<keyword evidence="6" id="KW-0573">Peptidoglycan synthesis</keyword>
<accession>A0A378JNP6</accession>